<dbReference type="Proteomes" id="UP000801492">
    <property type="component" value="Unassembled WGS sequence"/>
</dbReference>
<dbReference type="OrthoDB" id="6750980at2759"/>
<dbReference type="GO" id="GO:0003676">
    <property type="term" value="F:nucleic acid binding"/>
    <property type="evidence" value="ECO:0007669"/>
    <property type="project" value="InterPro"/>
</dbReference>
<name>A0A8K0C473_IGNLU</name>
<gene>
    <name evidence="2" type="ORF">ILUMI_26603</name>
</gene>
<dbReference type="AlphaFoldDB" id="A0A8K0C473"/>
<evidence type="ECO:0000313" key="2">
    <source>
        <dbReference type="EMBL" id="KAF2879578.1"/>
    </source>
</evidence>
<dbReference type="InterPro" id="IPR004875">
    <property type="entry name" value="DDE_SF_endonuclease_dom"/>
</dbReference>
<protein>
    <recommendedName>
        <fullName evidence="1">DDE-1 domain-containing protein</fullName>
    </recommendedName>
</protein>
<dbReference type="EMBL" id="VTPC01091139">
    <property type="protein sequence ID" value="KAF2879578.1"/>
    <property type="molecule type" value="Genomic_DNA"/>
</dbReference>
<comment type="caution">
    <text evidence="2">The sequence shown here is derived from an EMBL/GenBank/DDBJ whole genome shotgun (WGS) entry which is preliminary data.</text>
</comment>
<organism evidence="2 3">
    <name type="scientific">Ignelater luminosus</name>
    <name type="common">Cucubano</name>
    <name type="synonym">Pyrophorus luminosus</name>
    <dbReference type="NCBI Taxonomy" id="2038154"/>
    <lineage>
        <taxon>Eukaryota</taxon>
        <taxon>Metazoa</taxon>
        <taxon>Ecdysozoa</taxon>
        <taxon>Arthropoda</taxon>
        <taxon>Hexapoda</taxon>
        <taxon>Insecta</taxon>
        <taxon>Pterygota</taxon>
        <taxon>Neoptera</taxon>
        <taxon>Endopterygota</taxon>
        <taxon>Coleoptera</taxon>
        <taxon>Polyphaga</taxon>
        <taxon>Elateriformia</taxon>
        <taxon>Elateroidea</taxon>
        <taxon>Elateridae</taxon>
        <taxon>Agrypninae</taxon>
        <taxon>Pyrophorini</taxon>
        <taxon>Ignelater</taxon>
    </lineage>
</organism>
<feature type="domain" description="DDE-1" evidence="1">
    <location>
        <begin position="1"/>
        <end position="59"/>
    </location>
</feature>
<keyword evidence="3" id="KW-1185">Reference proteome</keyword>
<reference evidence="2" key="1">
    <citation type="submission" date="2019-08" db="EMBL/GenBank/DDBJ databases">
        <title>The genome of the North American firefly Photinus pyralis.</title>
        <authorList>
            <consortium name="Photinus pyralis genome working group"/>
            <person name="Fallon T.R."/>
            <person name="Sander Lower S.E."/>
            <person name="Weng J.-K."/>
        </authorList>
    </citation>
    <scope>NUCLEOTIDE SEQUENCE</scope>
    <source>
        <strain evidence="2">TRF0915ILg1</strain>
        <tissue evidence="2">Whole body</tissue>
    </source>
</reference>
<evidence type="ECO:0000313" key="3">
    <source>
        <dbReference type="Proteomes" id="UP000801492"/>
    </source>
</evidence>
<evidence type="ECO:0000259" key="1">
    <source>
        <dbReference type="Pfam" id="PF03184"/>
    </source>
</evidence>
<dbReference type="Pfam" id="PF03184">
    <property type="entry name" value="DDE_1"/>
    <property type="match status" value="1"/>
</dbReference>
<proteinExistence type="predicted"/>
<sequence length="185" mass="20557">MLNNHNSHNTLAAINYSRENGIVLLPSSRHRMQPLGIGVFGPFKNRVKTSFNDYMLMNPGKPVNIDDISALFTEPYLLSFTPSEEGFDASYVTDRPVPNLAQNKDEHLMQNKIIINVISNIAIKNAKDVKEDSHEIATYCLAKSDCCEVDLDDSSDLDLGVQCDASEGEVTKFIDNSTLQVGDYI</sequence>
<accession>A0A8K0C473</accession>